<keyword evidence="4 6" id="KW-1133">Transmembrane helix</keyword>
<keyword evidence="3 6" id="KW-0812">Transmembrane</keyword>
<keyword evidence="8" id="KW-1185">Reference proteome</keyword>
<evidence type="ECO:0000313" key="7">
    <source>
        <dbReference type="EMBL" id="QFS42735.1"/>
    </source>
</evidence>
<evidence type="ECO:0000256" key="1">
    <source>
        <dbReference type="ARBA" id="ARBA00004370"/>
    </source>
</evidence>
<protein>
    <submittedName>
        <fullName evidence="7">YqaE/Pmp3 family membrane protein</fullName>
    </submittedName>
</protein>
<evidence type="ECO:0000256" key="3">
    <source>
        <dbReference type="ARBA" id="ARBA00022692"/>
    </source>
</evidence>
<evidence type="ECO:0000256" key="4">
    <source>
        <dbReference type="ARBA" id="ARBA00022989"/>
    </source>
</evidence>
<gene>
    <name evidence="7" type="ORF">GXM_00208</name>
</gene>
<organism evidence="7 8">
    <name type="scientific">Nostoc sphaeroides CCNUC1</name>
    <dbReference type="NCBI Taxonomy" id="2653204"/>
    <lineage>
        <taxon>Bacteria</taxon>
        <taxon>Bacillati</taxon>
        <taxon>Cyanobacteriota</taxon>
        <taxon>Cyanophyceae</taxon>
        <taxon>Nostocales</taxon>
        <taxon>Nostocaceae</taxon>
        <taxon>Nostoc</taxon>
    </lineage>
</organism>
<evidence type="ECO:0000256" key="6">
    <source>
        <dbReference type="SAM" id="Phobius"/>
    </source>
</evidence>
<comment type="similarity">
    <text evidence="2">Belongs to the UPF0057 (PMP3) family.</text>
</comment>
<feature type="transmembrane region" description="Helical" evidence="6">
    <location>
        <begin position="50"/>
        <end position="73"/>
    </location>
</feature>
<dbReference type="AlphaFoldDB" id="A0A5P8VQN7"/>
<dbReference type="KEGG" id="nsh:GXM_00208"/>
<dbReference type="Pfam" id="PF01679">
    <property type="entry name" value="Pmp3"/>
    <property type="match status" value="1"/>
</dbReference>
<evidence type="ECO:0000256" key="5">
    <source>
        <dbReference type="ARBA" id="ARBA00023136"/>
    </source>
</evidence>
<dbReference type="EMBL" id="CP045226">
    <property type="protein sequence ID" value="QFS42735.1"/>
    <property type="molecule type" value="Genomic_DNA"/>
</dbReference>
<sequence>MDFLIRYLEQNVVKENHKKYGKIMKLVRFLLGLLVPPLGVFLTVGVGPTLFINILLTVLGWLPGSIHAIWVIAKHDEQLNREGNIY</sequence>
<reference evidence="7 8" key="1">
    <citation type="submission" date="2019-10" db="EMBL/GenBank/DDBJ databases">
        <title>Genomic and transcriptomic insights into the perfect genentic adaptation of a filamentous nitrogen-fixing cyanobacterium to rice fields.</title>
        <authorList>
            <person name="Chen Z."/>
        </authorList>
    </citation>
    <scope>NUCLEOTIDE SEQUENCE [LARGE SCALE GENOMIC DNA]</scope>
    <source>
        <strain evidence="7">CCNUC1</strain>
    </source>
</reference>
<feature type="transmembrane region" description="Helical" evidence="6">
    <location>
        <begin position="26"/>
        <end position="44"/>
    </location>
</feature>
<evidence type="ECO:0000256" key="2">
    <source>
        <dbReference type="ARBA" id="ARBA00009530"/>
    </source>
</evidence>
<accession>A0A5P8VQN7</accession>
<dbReference type="PANTHER" id="PTHR21659:SF42">
    <property type="entry name" value="UPF0057 MEMBRANE PROTEIN ZK632.10-RELATED"/>
    <property type="match status" value="1"/>
</dbReference>
<dbReference type="GO" id="GO:0016020">
    <property type="term" value="C:membrane"/>
    <property type="evidence" value="ECO:0007669"/>
    <property type="project" value="UniProtKB-SubCell"/>
</dbReference>
<comment type="subcellular location">
    <subcellularLocation>
        <location evidence="1">Membrane</location>
    </subcellularLocation>
</comment>
<dbReference type="Proteomes" id="UP000326678">
    <property type="component" value="Chromosome Gxm1"/>
</dbReference>
<dbReference type="PANTHER" id="PTHR21659">
    <property type="entry name" value="HYDROPHOBIC PROTEIN RCI2 LOW TEMPERATURE AND SALT RESPONSIVE PROTEIN LTI6 -RELATED"/>
    <property type="match status" value="1"/>
</dbReference>
<proteinExistence type="inferred from homology"/>
<dbReference type="InterPro" id="IPR000612">
    <property type="entry name" value="PMP3"/>
</dbReference>
<name>A0A5P8VQN7_9NOSO</name>
<keyword evidence="5 6" id="KW-0472">Membrane</keyword>
<evidence type="ECO:0000313" key="8">
    <source>
        <dbReference type="Proteomes" id="UP000326678"/>
    </source>
</evidence>